<keyword evidence="1" id="KW-0472">Membrane</keyword>
<comment type="caution">
    <text evidence="2">The sequence shown here is derived from an EMBL/GenBank/DDBJ whole genome shotgun (WGS) entry which is preliminary data.</text>
</comment>
<dbReference type="AlphaFoldDB" id="A0AAV9BPV6"/>
<keyword evidence="1" id="KW-0812">Transmembrane</keyword>
<reference evidence="2" key="1">
    <citation type="journal article" date="2023" name="Nat. Commun.">
        <title>Diploid and tetraploid genomes of Acorus and the evolution of monocots.</title>
        <authorList>
            <person name="Ma L."/>
            <person name="Liu K.W."/>
            <person name="Li Z."/>
            <person name="Hsiao Y.Y."/>
            <person name="Qi Y."/>
            <person name="Fu T."/>
            <person name="Tang G.D."/>
            <person name="Zhang D."/>
            <person name="Sun W.H."/>
            <person name="Liu D.K."/>
            <person name="Li Y."/>
            <person name="Chen G.Z."/>
            <person name="Liu X.D."/>
            <person name="Liao X.Y."/>
            <person name="Jiang Y.T."/>
            <person name="Yu X."/>
            <person name="Hao Y."/>
            <person name="Huang J."/>
            <person name="Zhao X.W."/>
            <person name="Ke S."/>
            <person name="Chen Y.Y."/>
            <person name="Wu W.L."/>
            <person name="Hsu J.L."/>
            <person name="Lin Y.F."/>
            <person name="Huang M.D."/>
            <person name="Li C.Y."/>
            <person name="Huang L."/>
            <person name="Wang Z.W."/>
            <person name="Zhao X."/>
            <person name="Zhong W.Y."/>
            <person name="Peng D.H."/>
            <person name="Ahmad S."/>
            <person name="Lan S."/>
            <person name="Zhang J.S."/>
            <person name="Tsai W.C."/>
            <person name="Van de Peer Y."/>
            <person name="Liu Z.J."/>
        </authorList>
    </citation>
    <scope>NUCLEOTIDE SEQUENCE</scope>
    <source>
        <strain evidence="2">SCP</strain>
    </source>
</reference>
<keyword evidence="1" id="KW-1133">Transmembrane helix</keyword>
<gene>
    <name evidence="2" type="ORF">QJS04_geneDACA016593</name>
</gene>
<accession>A0AAV9BPV6</accession>
<evidence type="ECO:0000256" key="1">
    <source>
        <dbReference type="SAM" id="Phobius"/>
    </source>
</evidence>
<proteinExistence type="predicted"/>
<keyword evidence="3" id="KW-1185">Reference proteome</keyword>
<dbReference type="Proteomes" id="UP001179952">
    <property type="component" value="Unassembled WGS sequence"/>
</dbReference>
<feature type="transmembrane region" description="Helical" evidence="1">
    <location>
        <begin position="20"/>
        <end position="38"/>
    </location>
</feature>
<name>A0AAV9BPV6_ACOGR</name>
<reference evidence="2" key="2">
    <citation type="submission" date="2023-06" db="EMBL/GenBank/DDBJ databases">
        <authorList>
            <person name="Ma L."/>
            <person name="Liu K.-W."/>
            <person name="Li Z."/>
            <person name="Hsiao Y.-Y."/>
            <person name="Qi Y."/>
            <person name="Fu T."/>
            <person name="Tang G."/>
            <person name="Zhang D."/>
            <person name="Sun W.-H."/>
            <person name="Liu D.-K."/>
            <person name="Li Y."/>
            <person name="Chen G.-Z."/>
            <person name="Liu X.-D."/>
            <person name="Liao X.-Y."/>
            <person name="Jiang Y.-T."/>
            <person name="Yu X."/>
            <person name="Hao Y."/>
            <person name="Huang J."/>
            <person name="Zhao X.-W."/>
            <person name="Ke S."/>
            <person name="Chen Y.-Y."/>
            <person name="Wu W.-L."/>
            <person name="Hsu J.-L."/>
            <person name="Lin Y.-F."/>
            <person name="Huang M.-D."/>
            <person name="Li C.-Y."/>
            <person name="Huang L."/>
            <person name="Wang Z.-W."/>
            <person name="Zhao X."/>
            <person name="Zhong W.-Y."/>
            <person name="Peng D.-H."/>
            <person name="Ahmad S."/>
            <person name="Lan S."/>
            <person name="Zhang J.-S."/>
            <person name="Tsai W.-C."/>
            <person name="Van De Peer Y."/>
            <person name="Liu Z.-J."/>
        </authorList>
    </citation>
    <scope>NUCLEOTIDE SEQUENCE</scope>
    <source>
        <strain evidence="2">SCP</strain>
        <tissue evidence="2">Leaves</tissue>
    </source>
</reference>
<dbReference type="EMBL" id="JAUJYN010000002">
    <property type="protein sequence ID" value="KAK1278109.1"/>
    <property type="molecule type" value="Genomic_DNA"/>
</dbReference>
<evidence type="ECO:0000313" key="3">
    <source>
        <dbReference type="Proteomes" id="UP001179952"/>
    </source>
</evidence>
<protein>
    <submittedName>
        <fullName evidence="2">Uncharacterized protein</fullName>
    </submittedName>
</protein>
<sequence length="53" mass="5602">MEGKSTSTEGLKKQVMLAPYMAILAAVIAIFSGGMILYRGGEDGITALLREVV</sequence>
<evidence type="ECO:0000313" key="2">
    <source>
        <dbReference type="EMBL" id="KAK1278109.1"/>
    </source>
</evidence>
<organism evidence="2 3">
    <name type="scientific">Acorus gramineus</name>
    <name type="common">Dwarf sweet flag</name>
    <dbReference type="NCBI Taxonomy" id="55184"/>
    <lineage>
        <taxon>Eukaryota</taxon>
        <taxon>Viridiplantae</taxon>
        <taxon>Streptophyta</taxon>
        <taxon>Embryophyta</taxon>
        <taxon>Tracheophyta</taxon>
        <taxon>Spermatophyta</taxon>
        <taxon>Magnoliopsida</taxon>
        <taxon>Liliopsida</taxon>
        <taxon>Acoraceae</taxon>
        <taxon>Acorus</taxon>
    </lineage>
</organism>